<dbReference type="Gene3D" id="3.40.50.10890">
    <property type="match status" value="1"/>
</dbReference>
<evidence type="ECO:0000256" key="3">
    <source>
        <dbReference type="SAM" id="MobiDB-lite"/>
    </source>
</evidence>
<evidence type="ECO:0000313" key="5">
    <source>
        <dbReference type="EMBL" id="VDP92438.1"/>
    </source>
</evidence>
<dbReference type="EMBL" id="UZAN01059736">
    <property type="protein sequence ID" value="VDP92438.1"/>
    <property type="molecule type" value="Genomic_DNA"/>
</dbReference>
<feature type="region of interest" description="Disordered" evidence="3">
    <location>
        <begin position="219"/>
        <end position="260"/>
    </location>
</feature>
<feature type="compositionally biased region" description="Low complexity" evidence="3">
    <location>
        <begin position="80"/>
        <end position="109"/>
    </location>
</feature>
<proteinExistence type="predicted"/>
<dbReference type="PANTHER" id="PTHR46094:SF1">
    <property type="entry name" value="INTEGRATOR COMPLEX SUBUNIT 9"/>
    <property type="match status" value="1"/>
</dbReference>
<feature type="chain" id="PRO_5043138347" evidence="4">
    <location>
        <begin position="21"/>
        <end position="340"/>
    </location>
</feature>
<protein>
    <submittedName>
        <fullName evidence="7">Secreted protein</fullName>
    </submittedName>
</protein>
<dbReference type="GO" id="GO:0034472">
    <property type="term" value="P:snRNA 3'-end processing"/>
    <property type="evidence" value="ECO:0007669"/>
    <property type="project" value="TreeGrafter"/>
</dbReference>
<sequence length="340" mass="34964">MNHAWLFCAFVFSLSDEVQTLARGGHVLVPTNPCGLLFDLLETAIRAKENFNGTLTRLFPTELADPAASVPGSGSVMSAGNGSSNAIGTGNNTTSSGTATTTSGPVGSSDAVNGVEVGTGQLVGGGSSLAARVARCPVYTIAGQIHASLAYANAYGEWLNSEKESLLYTADSPFPYQTLLRSGQLIAVRSLHETPMAKDLSTSLITSVSPIYGRSSPPLLGGLTNGQTQSPDSHSVSSIPGNTLPTTGAAGTPSSTGLNNGLASFPLGTRESQPGLSGGSWPATPCLIFATHPSLRFGPVVHLLRALAYAAIKPGGRATQNSQTPRHAVVLVESNDYVQR</sequence>
<dbReference type="InterPro" id="IPR027074">
    <property type="entry name" value="Integrator_9su"/>
</dbReference>
<comment type="subcellular location">
    <subcellularLocation>
        <location evidence="1">Nucleus</location>
    </subcellularLocation>
</comment>
<evidence type="ECO:0000313" key="7">
    <source>
        <dbReference type="WBParaSite" id="ECPE_0001520801-mRNA-1"/>
    </source>
</evidence>
<reference evidence="5 6" key="2">
    <citation type="submission" date="2018-11" db="EMBL/GenBank/DDBJ databases">
        <authorList>
            <consortium name="Pathogen Informatics"/>
        </authorList>
    </citation>
    <scope>NUCLEOTIDE SEQUENCE [LARGE SCALE GENOMIC DNA]</scope>
    <source>
        <strain evidence="5 6">Egypt</strain>
    </source>
</reference>
<dbReference type="AlphaFoldDB" id="A0A183B7I3"/>
<reference evidence="7" key="1">
    <citation type="submission" date="2016-06" db="UniProtKB">
        <authorList>
            <consortium name="WormBaseParasite"/>
        </authorList>
    </citation>
    <scope>IDENTIFICATION</scope>
</reference>
<feature type="compositionally biased region" description="Low complexity" evidence="3">
    <location>
        <begin position="245"/>
        <end position="257"/>
    </location>
</feature>
<organism evidence="7">
    <name type="scientific">Echinostoma caproni</name>
    <dbReference type="NCBI Taxonomy" id="27848"/>
    <lineage>
        <taxon>Eukaryota</taxon>
        <taxon>Metazoa</taxon>
        <taxon>Spiralia</taxon>
        <taxon>Lophotrochozoa</taxon>
        <taxon>Platyhelminthes</taxon>
        <taxon>Trematoda</taxon>
        <taxon>Digenea</taxon>
        <taxon>Plagiorchiida</taxon>
        <taxon>Echinostomata</taxon>
        <taxon>Echinostomatoidea</taxon>
        <taxon>Echinostomatidae</taxon>
        <taxon>Echinostoma</taxon>
    </lineage>
</organism>
<dbReference type="PANTHER" id="PTHR46094">
    <property type="entry name" value="INTEGRATOR COMPLEX SUBUNIT 9"/>
    <property type="match status" value="1"/>
</dbReference>
<dbReference type="OrthoDB" id="5600060at2759"/>
<dbReference type="Proteomes" id="UP000272942">
    <property type="component" value="Unassembled WGS sequence"/>
</dbReference>
<dbReference type="WBParaSite" id="ECPE_0001520801-mRNA-1">
    <property type="protein sequence ID" value="ECPE_0001520801-mRNA-1"/>
    <property type="gene ID" value="ECPE_0001520801"/>
</dbReference>
<feature type="signal peptide" evidence="4">
    <location>
        <begin position="1"/>
        <end position="20"/>
    </location>
</feature>
<keyword evidence="4" id="KW-0732">Signal</keyword>
<keyword evidence="2" id="KW-0539">Nucleus</keyword>
<evidence type="ECO:0000256" key="4">
    <source>
        <dbReference type="SAM" id="SignalP"/>
    </source>
</evidence>
<feature type="compositionally biased region" description="Polar residues" evidence="3">
    <location>
        <begin position="225"/>
        <end position="244"/>
    </location>
</feature>
<evidence type="ECO:0000313" key="6">
    <source>
        <dbReference type="Proteomes" id="UP000272942"/>
    </source>
</evidence>
<keyword evidence="6" id="KW-1185">Reference proteome</keyword>
<gene>
    <name evidence="5" type="ORF">ECPE_LOCUS15166</name>
</gene>
<evidence type="ECO:0000256" key="1">
    <source>
        <dbReference type="ARBA" id="ARBA00004123"/>
    </source>
</evidence>
<feature type="region of interest" description="Disordered" evidence="3">
    <location>
        <begin position="80"/>
        <end position="111"/>
    </location>
</feature>
<name>A0A183B7I3_9TREM</name>
<dbReference type="GO" id="GO:0032039">
    <property type="term" value="C:integrator complex"/>
    <property type="evidence" value="ECO:0007669"/>
    <property type="project" value="InterPro"/>
</dbReference>
<accession>A0A183B7I3</accession>
<evidence type="ECO:0000256" key="2">
    <source>
        <dbReference type="ARBA" id="ARBA00023242"/>
    </source>
</evidence>